<dbReference type="CDD" id="cd05233">
    <property type="entry name" value="SDR_c"/>
    <property type="match status" value="1"/>
</dbReference>
<dbReference type="GO" id="GO:0016616">
    <property type="term" value="F:oxidoreductase activity, acting on the CH-OH group of donors, NAD or NADP as acceptor"/>
    <property type="evidence" value="ECO:0007669"/>
    <property type="project" value="UniProtKB-ARBA"/>
</dbReference>
<dbReference type="EMBL" id="MU005767">
    <property type="protein sequence ID" value="KAF2711925.1"/>
    <property type="molecule type" value="Genomic_DNA"/>
</dbReference>
<evidence type="ECO:0000313" key="5">
    <source>
        <dbReference type="Proteomes" id="UP000799428"/>
    </source>
</evidence>
<name>A0A6G1KHA0_9PLEO</name>
<dbReference type="OrthoDB" id="1933717at2759"/>
<proteinExistence type="inferred from homology"/>
<dbReference type="Proteomes" id="UP000799428">
    <property type="component" value="Unassembled WGS sequence"/>
</dbReference>
<keyword evidence="2" id="KW-0560">Oxidoreductase</keyword>
<dbReference type="PRINTS" id="PR00081">
    <property type="entry name" value="GDHRDH"/>
</dbReference>
<dbReference type="SUPFAM" id="SSF51735">
    <property type="entry name" value="NAD(P)-binding Rossmann-fold domains"/>
    <property type="match status" value="1"/>
</dbReference>
<dbReference type="InterPro" id="IPR036291">
    <property type="entry name" value="NAD(P)-bd_dom_sf"/>
</dbReference>
<dbReference type="InterPro" id="IPR057326">
    <property type="entry name" value="KR_dom"/>
</dbReference>
<protein>
    <submittedName>
        <fullName evidence="4">NAD(P)-binding protein</fullName>
    </submittedName>
</protein>
<dbReference type="InterPro" id="IPR002347">
    <property type="entry name" value="SDR_fam"/>
</dbReference>
<reference evidence="4" key="1">
    <citation type="journal article" date="2020" name="Stud. Mycol.">
        <title>101 Dothideomycetes genomes: a test case for predicting lifestyles and emergence of pathogens.</title>
        <authorList>
            <person name="Haridas S."/>
            <person name="Albert R."/>
            <person name="Binder M."/>
            <person name="Bloem J."/>
            <person name="Labutti K."/>
            <person name="Salamov A."/>
            <person name="Andreopoulos B."/>
            <person name="Baker S."/>
            <person name="Barry K."/>
            <person name="Bills G."/>
            <person name="Bluhm B."/>
            <person name="Cannon C."/>
            <person name="Castanera R."/>
            <person name="Culley D."/>
            <person name="Daum C."/>
            <person name="Ezra D."/>
            <person name="Gonzalez J."/>
            <person name="Henrissat B."/>
            <person name="Kuo A."/>
            <person name="Liang C."/>
            <person name="Lipzen A."/>
            <person name="Lutzoni F."/>
            <person name="Magnuson J."/>
            <person name="Mondo S."/>
            <person name="Nolan M."/>
            <person name="Ohm R."/>
            <person name="Pangilinan J."/>
            <person name="Park H.-J."/>
            <person name="Ramirez L."/>
            <person name="Alfaro M."/>
            <person name="Sun H."/>
            <person name="Tritt A."/>
            <person name="Yoshinaga Y."/>
            <person name="Zwiers L.-H."/>
            <person name="Turgeon B."/>
            <person name="Goodwin S."/>
            <person name="Spatafora J."/>
            <person name="Crous P."/>
            <person name="Grigoriev I."/>
        </authorList>
    </citation>
    <scope>NUCLEOTIDE SEQUENCE</scope>
    <source>
        <strain evidence="4">CBS 279.74</strain>
    </source>
</reference>
<evidence type="ECO:0000313" key="4">
    <source>
        <dbReference type="EMBL" id="KAF2711925.1"/>
    </source>
</evidence>
<evidence type="ECO:0000256" key="2">
    <source>
        <dbReference type="ARBA" id="ARBA00023002"/>
    </source>
</evidence>
<dbReference type="PANTHER" id="PTHR42760:SF37">
    <property type="entry name" value="CLAVALDEHYDE DEHYDROGENASE"/>
    <property type="match status" value="1"/>
</dbReference>
<evidence type="ECO:0000259" key="3">
    <source>
        <dbReference type="SMART" id="SM00822"/>
    </source>
</evidence>
<sequence length="300" mass="31751">MATPNPDMFTLPFQLTKSMRRDVYPAVDPASPDLKVTGKVILITGAAGGLGSAVAKAWAGAEAKGIVLVGRDAKKLEAFGSTLSAPYLVAAGSITNEADVQSIFAKAIEKFGSVDVVVNAAGGMAPNALIGDMEPAVWWEDFEVHVKGNYNLVHHFIKATGAKGTFINLVSLAATLLIPGSSAYGCAKIAAIKFGQNVDLEYPNIRYFSVHPGIVEASSDGRGAVIDAFTPFAKDKQALTAGLTLYLQKEEANLFRGGFISSNWDVEEMQKHKDEIVEGNLLKLAFIGGKLGPEGHAWNA</sequence>
<gene>
    <name evidence="4" type="ORF">K504DRAFT_374934</name>
</gene>
<feature type="domain" description="Ketoreductase" evidence="3">
    <location>
        <begin position="39"/>
        <end position="217"/>
    </location>
</feature>
<evidence type="ECO:0000256" key="1">
    <source>
        <dbReference type="ARBA" id="ARBA00006484"/>
    </source>
</evidence>
<organism evidence="4 5">
    <name type="scientific">Pleomassaria siparia CBS 279.74</name>
    <dbReference type="NCBI Taxonomy" id="1314801"/>
    <lineage>
        <taxon>Eukaryota</taxon>
        <taxon>Fungi</taxon>
        <taxon>Dikarya</taxon>
        <taxon>Ascomycota</taxon>
        <taxon>Pezizomycotina</taxon>
        <taxon>Dothideomycetes</taxon>
        <taxon>Pleosporomycetidae</taxon>
        <taxon>Pleosporales</taxon>
        <taxon>Pleomassariaceae</taxon>
        <taxon>Pleomassaria</taxon>
    </lineage>
</organism>
<dbReference type="Gene3D" id="3.40.50.720">
    <property type="entry name" value="NAD(P)-binding Rossmann-like Domain"/>
    <property type="match status" value="1"/>
</dbReference>
<comment type="similarity">
    <text evidence="1">Belongs to the short-chain dehydrogenases/reductases (SDR) family.</text>
</comment>
<keyword evidence="5" id="KW-1185">Reference proteome</keyword>
<dbReference type="Pfam" id="PF00106">
    <property type="entry name" value="adh_short"/>
    <property type="match status" value="1"/>
</dbReference>
<dbReference type="SMART" id="SM00822">
    <property type="entry name" value="PKS_KR"/>
    <property type="match status" value="1"/>
</dbReference>
<dbReference type="PANTHER" id="PTHR42760">
    <property type="entry name" value="SHORT-CHAIN DEHYDROGENASES/REDUCTASES FAMILY MEMBER"/>
    <property type="match status" value="1"/>
</dbReference>
<dbReference type="AlphaFoldDB" id="A0A6G1KHA0"/>
<accession>A0A6G1KHA0</accession>